<evidence type="ECO:0000313" key="1">
    <source>
        <dbReference type="Proteomes" id="UP000887565"/>
    </source>
</evidence>
<sequence length="138" mass="15848">MIKHLESSTFGGMNIVGFDVEKVNPEDGKKLFRWGIDYEKGNQFARVVLFAHLNGQEVQMSESKIFSDAVRLPAEDESQDGRLNEDMTELLEEEQQEEQLVPATELMEAQTAQMQSELANQRLLEEILKMEEEAKERV</sequence>
<reference evidence="2" key="1">
    <citation type="submission" date="2022-11" db="UniProtKB">
        <authorList>
            <consortium name="WormBaseParasite"/>
        </authorList>
    </citation>
    <scope>IDENTIFICATION</scope>
</reference>
<dbReference type="Proteomes" id="UP000887565">
    <property type="component" value="Unplaced"/>
</dbReference>
<evidence type="ECO:0000313" key="2">
    <source>
        <dbReference type="WBParaSite" id="nRc.2.0.1.t27555-RA"/>
    </source>
</evidence>
<accession>A0A915JMY4</accession>
<name>A0A915JMY4_ROMCU</name>
<dbReference type="AlphaFoldDB" id="A0A915JMY4"/>
<proteinExistence type="predicted"/>
<keyword evidence="1" id="KW-1185">Reference proteome</keyword>
<protein>
    <submittedName>
        <fullName evidence="2">Uncharacterized protein</fullName>
    </submittedName>
</protein>
<dbReference type="WBParaSite" id="nRc.2.0.1.t27555-RA">
    <property type="protein sequence ID" value="nRc.2.0.1.t27555-RA"/>
    <property type="gene ID" value="nRc.2.0.1.g27555"/>
</dbReference>
<organism evidence="1 2">
    <name type="scientific">Romanomermis culicivorax</name>
    <name type="common">Nematode worm</name>
    <dbReference type="NCBI Taxonomy" id="13658"/>
    <lineage>
        <taxon>Eukaryota</taxon>
        <taxon>Metazoa</taxon>
        <taxon>Ecdysozoa</taxon>
        <taxon>Nematoda</taxon>
        <taxon>Enoplea</taxon>
        <taxon>Dorylaimia</taxon>
        <taxon>Mermithida</taxon>
        <taxon>Mermithoidea</taxon>
        <taxon>Mermithidae</taxon>
        <taxon>Romanomermis</taxon>
    </lineage>
</organism>